<sequence length="87" mass="10475">MNEILDEVVVDFTNLKGYWQHHGCLLNKNVQTISKNFWVDQYFRHVELSREMWQRIVNRAVRILASGPFGSHLFFGIWNRQLKRDLN</sequence>
<dbReference type="EMBL" id="JAHQIW010000515">
    <property type="protein sequence ID" value="KAJ1348503.1"/>
    <property type="molecule type" value="Genomic_DNA"/>
</dbReference>
<dbReference type="Proteomes" id="UP001196413">
    <property type="component" value="Unassembled WGS sequence"/>
</dbReference>
<evidence type="ECO:0000313" key="2">
    <source>
        <dbReference type="Proteomes" id="UP001196413"/>
    </source>
</evidence>
<accession>A0AAD5M0T4</accession>
<evidence type="ECO:0000313" key="1">
    <source>
        <dbReference type="EMBL" id="KAJ1348503.1"/>
    </source>
</evidence>
<protein>
    <submittedName>
        <fullName evidence="1">Uncharacterized protein</fullName>
    </submittedName>
</protein>
<reference evidence="1" key="1">
    <citation type="submission" date="2021-06" db="EMBL/GenBank/DDBJ databases">
        <title>Parelaphostrongylus tenuis whole genome reference sequence.</title>
        <authorList>
            <person name="Garwood T.J."/>
            <person name="Larsen P.A."/>
            <person name="Fountain-Jones N.M."/>
            <person name="Garbe J.R."/>
            <person name="Macchietto M.G."/>
            <person name="Kania S.A."/>
            <person name="Gerhold R.W."/>
            <person name="Richards J.E."/>
            <person name="Wolf T.M."/>
        </authorList>
    </citation>
    <scope>NUCLEOTIDE SEQUENCE</scope>
    <source>
        <strain evidence="1">MNPRO001-30</strain>
        <tissue evidence="1">Meninges</tissue>
    </source>
</reference>
<organism evidence="1 2">
    <name type="scientific">Parelaphostrongylus tenuis</name>
    <name type="common">Meningeal worm</name>
    <dbReference type="NCBI Taxonomy" id="148309"/>
    <lineage>
        <taxon>Eukaryota</taxon>
        <taxon>Metazoa</taxon>
        <taxon>Ecdysozoa</taxon>
        <taxon>Nematoda</taxon>
        <taxon>Chromadorea</taxon>
        <taxon>Rhabditida</taxon>
        <taxon>Rhabditina</taxon>
        <taxon>Rhabditomorpha</taxon>
        <taxon>Strongyloidea</taxon>
        <taxon>Metastrongylidae</taxon>
        <taxon>Parelaphostrongylus</taxon>
    </lineage>
</organism>
<name>A0AAD5M0T4_PARTN</name>
<comment type="caution">
    <text evidence="1">The sequence shown here is derived from an EMBL/GenBank/DDBJ whole genome shotgun (WGS) entry which is preliminary data.</text>
</comment>
<gene>
    <name evidence="1" type="ORF">KIN20_003816</name>
</gene>
<proteinExistence type="predicted"/>
<dbReference type="AlphaFoldDB" id="A0AAD5M0T4"/>
<keyword evidence="2" id="KW-1185">Reference proteome</keyword>